<keyword evidence="8 13" id="KW-1133">Transmembrane helix</keyword>
<dbReference type="GO" id="GO:0015986">
    <property type="term" value="P:proton motive force-driven ATP synthesis"/>
    <property type="evidence" value="ECO:0007669"/>
    <property type="project" value="InterPro"/>
</dbReference>
<dbReference type="AlphaFoldDB" id="A0A7L7S139"/>
<geneLocation type="mitochondrion" evidence="14"/>
<dbReference type="InterPro" id="IPR001421">
    <property type="entry name" value="ATP8_metazoa"/>
</dbReference>
<name>A0A7L7S139_9CRUS</name>
<keyword evidence="10 12" id="KW-0496">Mitochondrion</keyword>
<organism evidence="14">
    <name type="scientific">Polyphemus pediculus</name>
    <dbReference type="NCBI Taxonomy" id="77662"/>
    <lineage>
        <taxon>Eukaryota</taxon>
        <taxon>Metazoa</taxon>
        <taxon>Ecdysozoa</taxon>
        <taxon>Arthropoda</taxon>
        <taxon>Crustacea</taxon>
        <taxon>Branchiopoda</taxon>
        <taxon>Diplostraca</taxon>
        <taxon>Cladocera</taxon>
        <taxon>Onychopoda</taxon>
        <taxon>Polyphemidae</taxon>
        <taxon>Polyphemus</taxon>
    </lineage>
</organism>
<evidence type="ECO:0000256" key="5">
    <source>
        <dbReference type="ARBA" id="ARBA00022547"/>
    </source>
</evidence>
<keyword evidence="9 12" id="KW-0406">Ion transport</keyword>
<keyword evidence="5 12" id="KW-0138">CF(0)</keyword>
<keyword evidence="6 12" id="KW-0812">Transmembrane</keyword>
<proteinExistence type="inferred from homology"/>
<dbReference type="GO" id="GO:0031966">
    <property type="term" value="C:mitochondrial membrane"/>
    <property type="evidence" value="ECO:0007669"/>
    <property type="project" value="UniProtKB-SubCell"/>
</dbReference>
<evidence type="ECO:0000256" key="10">
    <source>
        <dbReference type="ARBA" id="ARBA00023128"/>
    </source>
</evidence>
<evidence type="ECO:0000256" key="13">
    <source>
        <dbReference type="SAM" id="Phobius"/>
    </source>
</evidence>
<dbReference type="GO" id="GO:0015078">
    <property type="term" value="F:proton transmembrane transporter activity"/>
    <property type="evidence" value="ECO:0007669"/>
    <property type="project" value="InterPro"/>
</dbReference>
<gene>
    <name evidence="14" type="primary">ATP8</name>
</gene>
<dbReference type="EMBL" id="MT862416">
    <property type="protein sequence ID" value="QNV11945.1"/>
    <property type="molecule type" value="Genomic_DNA"/>
</dbReference>
<evidence type="ECO:0000256" key="12">
    <source>
        <dbReference type="RuleBase" id="RU003661"/>
    </source>
</evidence>
<comment type="subcellular location">
    <subcellularLocation>
        <location evidence="1 12">Mitochondrion membrane</location>
        <topology evidence="1 12">Single-pass membrane protein</topology>
    </subcellularLocation>
</comment>
<dbReference type="GO" id="GO:0045259">
    <property type="term" value="C:proton-transporting ATP synthase complex"/>
    <property type="evidence" value="ECO:0007669"/>
    <property type="project" value="UniProtKB-KW"/>
</dbReference>
<evidence type="ECO:0000256" key="6">
    <source>
        <dbReference type="ARBA" id="ARBA00022692"/>
    </source>
</evidence>
<evidence type="ECO:0000256" key="1">
    <source>
        <dbReference type="ARBA" id="ARBA00004304"/>
    </source>
</evidence>
<evidence type="ECO:0000256" key="7">
    <source>
        <dbReference type="ARBA" id="ARBA00022781"/>
    </source>
</evidence>
<keyword evidence="11 13" id="KW-0472">Membrane</keyword>
<comment type="similarity">
    <text evidence="2 12">Belongs to the ATPase protein 8 family.</text>
</comment>
<evidence type="ECO:0000313" key="14">
    <source>
        <dbReference type="EMBL" id="QNV11945.1"/>
    </source>
</evidence>
<sequence>MPQIWPLNWVLLFVFFIITFLVFVSVLHFFIVPQVSSSLEEGYSSNALVWKW</sequence>
<evidence type="ECO:0000256" key="4">
    <source>
        <dbReference type="ARBA" id="ARBA00022448"/>
    </source>
</evidence>
<evidence type="ECO:0000256" key="3">
    <source>
        <dbReference type="ARBA" id="ARBA00011291"/>
    </source>
</evidence>
<keyword evidence="7 12" id="KW-0375">Hydrogen ion transport</keyword>
<evidence type="ECO:0000256" key="2">
    <source>
        <dbReference type="ARBA" id="ARBA00008892"/>
    </source>
</evidence>
<comment type="subunit">
    <text evidence="3">F-type ATPases have 2 components, CF(1) - the catalytic core - and CF(0) - the membrane proton channel.</text>
</comment>
<evidence type="ECO:0000256" key="11">
    <source>
        <dbReference type="ARBA" id="ARBA00023136"/>
    </source>
</evidence>
<keyword evidence="4 12" id="KW-0813">Transport</keyword>
<protein>
    <recommendedName>
        <fullName evidence="12">ATP synthase complex subunit 8</fullName>
    </recommendedName>
</protein>
<accession>A0A7L7S139</accession>
<feature type="transmembrane region" description="Helical" evidence="13">
    <location>
        <begin position="7"/>
        <end position="31"/>
    </location>
</feature>
<reference evidence="14" key="1">
    <citation type="submission" date="2020-08" db="EMBL/GenBank/DDBJ databases">
        <title>DNAmark Project.</title>
        <authorList>
            <person name="Leerhoei F."/>
        </authorList>
    </citation>
    <scope>NUCLEOTIDE SEQUENCE</scope>
    <source>
        <strain evidence="14">DM583</strain>
    </source>
</reference>
<evidence type="ECO:0000256" key="8">
    <source>
        <dbReference type="ARBA" id="ARBA00022989"/>
    </source>
</evidence>
<evidence type="ECO:0000256" key="9">
    <source>
        <dbReference type="ARBA" id="ARBA00023065"/>
    </source>
</evidence>
<dbReference type="Pfam" id="PF00895">
    <property type="entry name" value="ATP-synt_8"/>
    <property type="match status" value="1"/>
</dbReference>